<reference evidence="3 4" key="1">
    <citation type="submission" date="2023-08" db="EMBL/GenBank/DDBJ databases">
        <authorList>
            <person name="Girao M."/>
            <person name="Carvalho M.F."/>
        </authorList>
    </citation>
    <scope>NUCLEOTIDE SEQUENCE [LARGE SCALE GENOMIC DNA]</scope>
    <source>
        <strain evidence="3 4">CT-R113</strain>
    </source>
</reference>
<feature type="domain" description="MobA-like NTP transferase" evidence="2">
    <location>
        <begin position="21"/>
        <end position="172"/>
    </location>
</feature>
<dbReference type="Proteomes" id="UP001356095">
    <property type="component" value="Unassembled WGS sequence"/>
</dbReference>
<dbReference type="InterPro" id="IPR029044">
    <property type="entry name" value="Nucleotide-diphossugar_trans"/>
</dbReference>
<dbReference type="PANTHER" id="PTHR19136:SF81">
    <property type="entry name" value="MOLYBDENUM COFACTOR GUANYLYLTRANSFERASE"/>
    <property type="match status" value="1"/>
</dbReference>
<gene>
    <name evidence="3" type="ORF">Q8791_12095</name>
</gene>
<dbReference type="EMBL" id="JAUZMY010000010">
    <property type="protein sequence ID" value="MEE2037959.1"/>
    <property type="molecule type" value="Genomic_DNA"/>
</dbReference>
<accession>A0ABU7K6X8</accession>
<proteinExistence type="predicted"/>
<keyword evidence="1 3" id="KW-0808">Transferase</keyword>
<evidence type="ECO:0000313" key="3">
    <source>
        <dbReference type="EMBL" id="MEE2037959.1"/>
    </source>
</evidence>
<dbReference type="Gene3D" id="3.90.550.10">
    <property type="entry name" value="Spore Coat Polysaccharide Biosynthesis Protein SpsA, Chain A"/>
    <property type="match status" value="1"/>
</dbReference>
<evidence type="ECO:0000256" key="1">
    <source>
        <dbReference type="ARBA" id="ARBA00022679"/>
    </source>
</evidence>
<name>A0ABU7K6X8_9ACTN</name>
<sequence>MDTPSTRRKPPRQEGPRALDAVILAGGGGRRMGGVDKPGLDVAGRTLLERVADAVRAHGAAADGPGTDADARVIVVGPRRESPRAVYVREDPPGAGPVPALRAGLPHVRSRWFALLAADLPHLAPVHLGALAETPAPGDTGAVFVDSSGREQWLTGVWRTDAVRDALAGYTGRSLYGLLGPLGPRLVPADDLAVADCDTPDDLARARSLLEPPTA</sequence>
<dbReference type="Pfam" id="PF12804">
    <property type="entry name" value="NTP_transf_3"/>
    <property type="match status" value="1"/>
</dbReference>
<dbReference type="RefSeq" id="WP_330091750.1">
    <property type="nucleotide sequence ID" value="NZ_JAUZMY010000010.1"/>
</dbReference>
<evidence type="ECO:0000313" key="4">
    <source>
        <dbReference type="Proteomes" id="UP001356095"/>
    </source>
</evidence>
<dbReference type="PANTHER" id="PTHR19136">
    <property type="entry name" value="MOLYBDENUM COFACTOR GUANYLYLTRANSFERASE"/>
    <property type="match status" value="1"/>
</dbReference>
<organism evidence="3 4">
    <name type="scientific">Nocardiopsis codii</name>
    <dbReference type="NCBI Taxonomy" id="3065942"/>
    <lineage>
        <taxon>Bacteria</taxon>
        <taxon>Bacillati</taxon>
        <taxon>Actinomycetota</taxon>
        <taxon>Actinomycetes</taxon>
        <taxon>Streptosporangiales</taxon>
        <taxon>Nocardiopsidaceae</taxon>
        <taxon>Nocardiopsis</taxon>
    </lineage>
</organism>
<dbReference type="GO" id="GO:0016740">
    <property type="term" value="F:transferase activity"/>
    <property type="evidence" value="ECO:0007669"/>
    <property type="project" value="UniProtKB-KW"/>
</dbReference>
<comment type="caution">
    <text evidence="3">The sequence shown here is derived from an EMBL/GenBank/DDBJ whole genome shotgun (WGS) entry which is preliminary data.</text>
</comment>
<keyword evidence="4" id="KW-1185">Reference proteome</keyword>
<dbReference type="SUPFAM" id="SSF53448">
    <property type="entry name" value="Nucleotide-diphospho-sugar transferases"/>
    <property type="match status" value="1"/>
</dbReference>
<protein>
    <submittedName>
        <fullName evidence="3">NTP transferase domain-containing protein</fullName>
    </submittedName>
</protein>
<dbReference type="InterPro" id="IPR025877">
    <property type="entry name" value="MobA-like_NTP_Trfase"/>
</dbReference>
<evidence type="ECO:0000259" key="2">
    <source>
        <dbReference type="Pfam" id="PF12804"/>
    </source>
</evidence>